<accession>A0A3E4QU66</accession>
<proteinExistence type="predicted"/>
<dbReference type="Gene3D" id="3.40.50.300">
    <property type="entry name" value="P-loop containing nucleotide triphosphate hydrolases"/>
    <property type="match status" value="1"/>
</dbReference>
<dbReference type="PANTHER" id="PTHR46638:SF1">
    <property type="entry name" value="CORRINOID ADENOSYLTRANSFERASE"/>
    <property type="match status" value="1"/>
</dbReference>
<dbReference type="EMBL" id="QSRJ01000004">
    <property type="protein sequence ID" value="RGL10732.1"/>
    <property type="molecule type" value="Genomic_DNA"/>
</dbReference>
<sequence>MTHLDTGKVQIYTGDGKGKTTAAMGLAFRATGYGLNVLMLQFVKKLHCSEHDAAARFGLPIIQATRATPADCARQIMEMARIALSDDGSAEDEQAYPDCTLPCPTPVDVLILDEVGEAMRRGFVTREDIERLIALKPQTTELVLTGRGLTPLADLADLVTEMRPVKHYFDEGLLARKGIEY</sequence>
<dbReference type="InterPro" id="IPR027417">
    <property type="entry name" value="P-loop_NTPase"/>
</dbReference>
<evidence type="ECO:0008006" key="3">
    <source>
        <dbReference type="Google" id="ProtNLM"/>
    </source>
</evidence>
<dbReference type="AlphaFoldDB" id="A0A3E4QU66"/>
<evidence type="ECO:0000313" key="2">
    <source>
        <dbReference type="Proteomes" id="UP000260943"/>
    </source>
</evidence>
<dbReference type="PIRSF" id="PIRSF015617">
    <property type="entry name" value="Adensltrnsf_CobA"/>
    <property type="match status" value="1"/>
</dbReference>
<dbReference type="GO" id="GO:0008817">
    <property type="term" value="F:corrinoid adenosyltransferase activity"/>
    <property type="evidence" value="ECO:0007669"/>
    <property type="project" value="InterPro"/>
</dbReference>
<gene>
    <name evidence="1" type="ORF">DXC81_04495</name>
</gene>
<dbReference type="RefSeq" id="WP_117679364.1">
    <property type="nucleotide sequence ID" value="NZ_CALJOO010000053.1"/>
</dbReference>
<dbReference type="Proteomes" id="UP000260943">
    <property type="component" value="Unassembled WGS sequence"/>
</dbReference>
<dbReference type="InterPro" id="IPR003724">
    <property type="entry name" value="CblAdoTrfase_CobA"/>
</dbReference>
<name>A0A3E4QU66_9ACTN</name>
<dbReference type="Pfam" id="PF02572">
    <property type="entry name" value="CobA_CobO_BtuR"/>
    <property type="match status" value="1"/>
</dbReference>
<reference evidence="1 2" key="1">
    <citation type="submission" date="2018-08" db="EMBL/GenBank/DDBJ databases">
        <title>A genome reference for cultivated species of the human gut microbiota.</title>
        <authorList>
            <person name="Zou Y."/>
            <person name="Xue W."/>
            <person name="Luo G."/>
        </authorList>
    </citation>
    <scope>NUCLEOTIDE SEQUENCE [LARGE SCALE GENOMIC DNA]</scope>
    <source>
        <strain evidence="1 2">TF08-14</strain>
    </source>
</reference>
<organism evidence="1 2">
    <name type="scientific">Collinsella tanakaei</name>
    <dbReference type="NCBI Taxonomy" id="626935"/>
    <lineage>
        <taxon>Bacteria</taxon>
        <taxon>Bacillati</taxon>
        <taxon>Actinomycetota</taxon>
        <taxon>Coriobacteriia</taxon>
        <taxon>Coriobacteriales</taxon>
        <taxon>Coriobacteriaceae</taxon>
        <taxon>Collinsella</taxon>
    </lineage>
</organism>
<evidence type="ECO:0000313" key="1">
    <source>
        <dbReference type="EMBL" id="RGL10732.1"/>
    </source>
</evidence>
<dbReference type="PANTHER" id="PTHR46638">
    <property type="entry name" value="CORRINOID ADENOSYLTRANSFERASE"/>
    <property type="match status" value="1"/>
</dbReference>
<dbReference type="SUPFAM" id="SSF52540">
    <property type="entry name" value="P-loop containing nucleoside triphosphate hydrolases"/>
    <property type="match status" value="1"/>
</dbReference>
<comment type="caution">
    <text evidence="1">The sequence shown here is derived from an EMBL/GenBank/DDBJ whole genome shotgun (WGS) entry which is preliminary data.</text>
</comment>
<protein>
    <recommendedName>
        <fullName evidence="3">Cob(I)yrinic acid a,c-diamide adenosyltransferase</fullName>
    </recommendedName>
</protein>
<dbReference type="GO" id="GO:0009236">
    <property type="term" value="P:cobalamin biosynthetic process"/>
    <property type="evidence" value="ECO:0007669"/>
    <property type="project" value="InterPro"/>
</dbReference>
<dbReference type="GO" id="GO:0005524">
    <property type="term" value="F:ATP binding"/>
    <property type="evidence" value="ECO:0007669"/>
    <property type="project" value="InterPro"/>
</dbReference>